<organism evidence="1 2">
    <name type="scientific">Brevibacterium iodinum ATCC 49514</name>
    <dbReference type="NCBI Taxonomy" id="1255616"/>
    <lineage>
        <taxon>Bacteria</taxon>
        <taxon>Bacillati</taxon>
        <taxon>Actinomycetota</taxon>
        <taxon>Actinomycetes</taxon>
        <taxon>Micrococcales</taxon>
        <taxon>Brevibacteriaceae</taxon>
        <taxon>Brevibacterium</taxon>
    </lineage>
</organism>
<evidence type="ECO:0000313" key="2">
    <source>
        <dbReference type="Proteomes" id="UP000234382"/>
    </source>
</evidence>
<protein>
    <submittedName>
        <fullName evidence="1">Uncharacterized protein</fullName>
    </submittedName>
</protein>
<reference evidence="2" key="1">
    <citation type="submission" date="2017-03" db="EMBL/GenBank/DDBJ databases">
        <authorList>
            <person name="Monnet C."/>
        </authorList>
    </citation>
    <scope>NUCLEOTIDE SEQUENCE [LARGE SCALE GENOMIC DNA]</scope>
    <source>
        <strain evidence="2">ATCC 49514</strain>
    </source>
</reference>
<name>A0A2H1JT77_9MICO</name>
<evidence type="ECO:0000313" key="1">
    <source>
        <dbReference type="EMBL" id="SMX90700.1"/>
    </source>
</evidence>
<dbReference type="Proteomes" id="UP000234382">
    <property type="component" value="Unassembled WGS sequence"/>
</dbReference>
<gene>
    <name evidence="1" type="ORF">BI49514_02330</name>
</gene>
<dbReference type="AlphaFoldDB" id="A0A2H1JT77"/>
<accession>A0A2H1JT77</accession>
<proteinExistence type="predicted"/>
<dbReference type="EMBL" id="FXYX01000017">
    <property type="protein sequence ID" value="SMX90700.1"/>
    <property type="molecule type" value="Genomic_DNA"/>
</dbReference>
<sequence length="69" mass="8007">MKDPKLAMLEMYEAVEPDLTEAQMSSLGIYVSGWWGALMTNNDLPETYEKAQEVMNQIYTRWTTSIKKE</sequence>
<keyword evidence="2" id="KW-1185">Reference proteome</keyword>
<dbReference type="RefSeq" id="WP_101546700.1">
    <property type="nucleotide sequence ID" value="NZ_FXYX01000017.1"/>
</dbReference>